<dbReference type="OrthoDB" id="9803461at2"/>
<evidence type="ECO:0000256" key="2">
    <source>
        <dbReference type="ARBA" id="ARBA00022801"/>
    </source>
</evidence>
<accession>A0A4R6LYN6</accession>
<keyword evidence="3 4" id="KW-0326">Glycosidase</keyword>
<keyword evidence="4" id="KW-0119">Carbohydrate metabolism</keyword>
<keyword evidence="4" id="KW-0858">Xylan degradation</keyword>
<keyword evidence="4" id="KW-0624">Polysaccharide degradation</keyword>
<dbReference type="RefSeq" id="WP_133514381.1">
    <property type="nucleotide sequence ID" value="NZ_SNWX01000005.1"/>
</dbReference>
<reference evidence="4 5" key="1">
    <citation type="submission" date="2019-03" db="EMBL/GenBank/DDBJ databases">
        <title>Subsurface microbial communities from deep shales in Ohio and West Virginia, USA.</title>
        <authorList>
            <person name="Wrighton K."/>
        </authorList>
    </citation>
    <scope>NUCLEOTIDE SEQUENCE [LARGE SCALE GENOMIC DNA]</scope>
    <source>
        <strain evidence="4 5">MA284_T2</strain>
    </source>
</reference>
<evidence type="ECO:0000256" key="3">
    <source>
        <dbReference type="ARBA" id="ARBA00023295"/>
    </source>
</evidence>
<dbReference type="SUPFAM" id="SSF48208">
    <property type="entry name" value="Six-hairpin glycosidases"/>
    <property type="match status" value="1"/>
</dbReference>
<comment type="similarity">
    <text evidence="1">Belongs to the glycosyl hydrolase 8 (cellulase D) family.</text>
</comment>
<sequence>MDQEGAFKTGDYQNLLEIYGYSKDEIAIKIDKTWNSLFFDEDLKFYYEIDDNLAYISDTGNNDVRTEGMSYGMMAAVQLNQKEVFDRLWRWTKKYMYQPAGEYKGYFAWSCDLRGNKNSEGPAPDGEEYFAMALLFASNRWGDGKALLNYSEQAKEILHEVVHKGVDSPGDPMWNPDNYLIKFIPEVEFSDPSYHLPHFYELFARWGNEEDQDFWLKAAEASRKYIKQSCHAETGLSAEYAEYDGSPRFEEGHGDFYSDAYRVAFNIGVDSLWFRKDPWQQEAAYNLQKFFADKEEYTKYSIDGRKLEKPDYLHYLGLKAANASASLAGENEFTEKYLKDFWEAELRTDERRYYDNFLYLFALLALSGNFRIY</sequence>
<dbReference type="InterPro" id="IPR008928">
    <property type="entry name" value="6-hairpin_glycosidase_sf"/>
</dbReference>
<evidence type="ECO:0000256" key="1">
    <source>
        <dbReference type="ARBA" id="ARBA00009209"/>
    </source>
</evidence>
<comment type="caution">
    <text evidence="4">The sequence shown here is derived from an EMBL/GenBank/DDBJ whole genome shotgun (WGS) entry which is preliminary data.</text>
</comment>
<keyword evidence="2 4" id="KW-0378">Hydrolase</keyword>
<protein>
    <submittedName>
        <fullName evidence="4">Oligosaccharide reducing-end xylanase</fullName>
    </submittedName>
</protein>
<dbReference type="Gene3D" id="1.50.10.10">
    <property type="match status" value="1"/>
</dbReference>
<name>A0A4R6LYN6_9FIRM</name>
<evidence type="ECO:0000313" key="5">
    <source>
        <dbReference type="Proteomes" id="UP000295064"/>
    </source>
</evidence>
<gene>
    <name evidence="4" type="ORF">DFR79_10536</name>
</gene>
<dbReference type="Proteomes" id="UP000295064">
    <property type="component" value="Unassembled WGS sequence"/>
</dbReference>
<dbReference type="GO" id="GO:0045493">
    <property type="term" value="P:xylan catabolic process"/>
    <property type="evidence" value="ECO:0007669"/>
    <property type="project" value="UniProtKB-KW"/>
</dbReference>
<dbReference type="EMBL" id="SNWX01000005">
    <property type="protein sequence ID" value="TDO93884.1"/>
    <property type="molecule type" value="Genomic_DNA"/>
</dbReference>
<dbReference type="AlphaFoldDB" id="A0A4R6LYN6"/>
<evidence type="ECO:0000313" key="4">
    <source>
        <dbReference type="EMBL" id="TDO93884.1"/>
    </source>
</evidence>
<dbReference type="InterPro" id="IPR002037">
    <property type="entry name" value="Glyco_hydro_8"/>
</dbReference>
<dbReference type="Pfam" id="PF01270">
    <property type="entry name" value="Glyco_hydro_8"/>
    <property type="match status" value="1"/>
</dbReference>
<proteinExistence type="inferred from homology"/>
<organism evidence="4 5">
    <name type="scientific">Halanaerobium saccharolyticum</name>
    <dbReference type="NCBI Taxonomy" id="43595"/>
    <lineage>
        <taxon>Bacteria</taxon>
        <taxon>Bacillati</taxon>
        <taxon>Bacillota</taxon>
        <taxon>Clostridia</taxon>
        <taxon>Halanaerobiales</taxon>
        <taxon>Halanaerobiaceae</taxon>
        <taxon>Halanaerobium</taxon>
    </lineage>
</organism>
<dbReference type="GO" id="GO:0004553">
    <property type="term" value="F:hydrolase activity, hydrolyzing O-glycosyl compounds"/>
    <property type="evidence" value="ECO:0007669"/>
    <property type="project" value="InterPro"/>
</dbReference>
<dbReference type="InterPro" id="IPR012341">
    <property type="entry name" value="6hp_glycosidase-like_sf"/>
</dbReference>
<dbReference type="PRINTS" id="PR00735">
    <property type="entry name" value="GLHYDRLASE8"/>
</dbReference>